<organism evidence="7 8">
    <name type="scientific">Hypericibacter terrae</name>
    <dbReference type="NCBI Taxonomy" id="2602015"/>
    <lineage>
        <taxon>Bacteria</taxon>
        <taxon>Pseudomonadati</taxon>
        <taxon>Pseudomonadota</taxon>
        <taxon>Alphaproteobacteria</taxon>
        <taxon>Rhodospirillales</taxon>
        <taxon>Dongiaceae</taxon>
        <taxon>Hypericibacter</taxon>
    </lineage>
</organism>
<feature type="domain" description="ABC transporter" evidence="6">
    <location>
        <begin position="18"/>
        <end position="272"/>
    </location>
</feature>
<accession>A0A5J6MCP1</accession>
<dbReference type="GO" id="GO:0015833">
    <property type="term" value="P:peptide transport"/>
    <property type="evidence" value="ECO:0007669"/>
    <property type="project" value="InterPro"/>
</dbReference>
<evidence type="ECO:0000256" key="5">
    <source>
        <dbReference type="ARBA" id="ARBA00022840"/>
    </source>
</evidence>
<evidence type="ECO:0000313" key="7">
    <source>
        <dbReference type="EMBL" id="QEX15022.1"/>
    </source>
</evidence>
<dbReference type="InterPro" id="IPR003439">
    <property type="entry name" value="ABC_transporter-like_ATP-bd"/>
</dbReference>
<dbReference type="PROSITE" id="PS50893">
    <property type="entry name" value="ABC_TRANSPORTER_2"/>
    <property type="match status" value="1"/>
</dbReference>
<keyword evidence="3" id="KW-0813">Transport</keyword>
<comment type="similarity">
    <text evidence="2">Belongs to the ABC transporter superfamily.</text>
</comment>
<dbReference type="EMBL" id="CP042906">
    <property type="protein sequence ID" value="QEX15022.1"/>
    <property type="molecule type" value="Genomic_DNA"/>
</dbReference>
<sequence length="336" mass="36078">MPAPSRLPARGGAAKDVLRIEDLVIAFKSPRSVVDAALGRAAAAVRAVDGVSLSVGAGETVGLVGESGSGKTTVGRAILGLIKPGAGQILYDDQDVSSLKGAALARFRRQAQIVFQDPYSSLNPRLPVGKAIAEVLRFHQIVPEGEIAGEVRRLLDRVGLLPDMAERLPRGLSGGQRQRVGLARALAVRPRFLVLDEPVAALDVSIQAQILNLLKDLRDELGLTMLFIAHELGVVRHMSDRIAVMYLGKIVETGTAAEIFTTPRHPYTQGLLKAVPRLEPVKRTRAAVLQGEVPSPFAIPSGCRFRTRCPRAEPLCTNEPEAAKLSETHEARCHFA</sequence>
<dbReference type="AlphaFoldDB" id="A0A5J6MCP1"/>
<keyword evidence="5 7" id="KW-0067">ATP-binding</keyword>
<proteinExistence type="inferred from homology"/>
<dbReference type="InterPro" id="IPR003593">
    <property type="entry name" value="AAA+_ATPase"/>
</dbReference>
<dbReference type="GO" id="GO:0016887">
    <property type="term" value="F:ATP hydrolysis activity"/>
    <property type="evidence" value="ECO:0007669"/>
    <property type="project" value="InterPro"/>
</dbReference>
<dbReference type="InterPro" id="IPR013563">
    <property type="entry name" value="Oligopep_ABC_C"/>
</dbReference>
<dbReference type="Pfam" id="PF08352">
    <property type="entry name" value="oligo_HPY"/>
    <property type="match status" value="1"/>
</dbReference>
<name>A0A5J6MCP1_9PROT</name>
<comment type="subcellular location">
    <subcellularLocation>
        <location evidence="1">Cell inner membrane</location>
        <topology evidence="1">Peripheral membrane protein</topology>
    </subcellularLocation>
</comment>
<dbReference type="Gene3D" id="3.40.50.300">
    <property type="entry name" value="P-loop containing nucleotide triphosphate hydrolases"/>
    <property type="match status" value="1"/>
</dbReference>
<gene>
    <name evidence="7" type="ORF">FRZ44_03020</name>
</gene>
<dbReference type="SUPFAM" id="SSF52540">
    <property type="entry name" value="P-loop containing nucleoside triphosphate hydrolases"/>
    <property type="match status" value="1"/>
</dbReference>
<evidence type="ECO:0000256" key="1">
    <source>
        <dbReference type="ARBA" id="ARBA00004417"/>
    </source>
</evidence>
<dbReference type="PANTHER" id="PTHR43776">
    <property type="entry name" value="TRANSPORT ATP-BINDING PROTEIN"/>
    <property type="match status" value="1"/>
</dbReference>
<dbReference type="KEGG" id="htq:FRZ44_03020"/>
<evidence type="ECO:0000259" key="6">
    <source>
        <dbReference type="PROSITE" id="PS50893"/>
    </source>
</evidence>
<evidence type="ECO:0000256" key="3">
    <source>
        <dbReference type="ARBA" id="ARBA00022448"/>
    </source>
</evidence>
<dbReference type="FunFam" id="3.40.50.300:FF:000016">
    <property type="entry name" value="Oligopeptide ABC transporter ATP-binding component"/>
    <property type="match status" value="1"/>
</dbReference>
<evidence type="ECO:0000313" key="8">
    <source>
        <dbReference type="Proteomes" id="UP000326202"/>
    </source>
</evidence>
<dbReference type="GO" id="GO:0005886">
    <property type="term" value="C:plasma membrane"/>
    <property type="evidence" value="ECO:0007669"/>
    <property type="project" value="UniProtKB-SubCell"/>
</dbReference>
<keyword evidence="4" id="KW-0547">Nucleotide-binding</keyword>
<reference evidence="7 8" key="1">
    <citation type="submission" date="2019-08" db="EMBL/GenBank/DDBJ databases">
        <title>Hyperibacter terrae gen. nov., sp. nov. and Hyperibacter viscosus sp. nov., two new members in the family Rhodospirillaceae isolated from the rhizosphere of Hypericum perforatum.</title>
        <authorList>
            <person name="Noviana Z."/>
        </authorList>
    </citation>
    <scope>NUCLEOTIDE SEQUENCE [LARGE SCALE GENOMIC DNA]</scope>
    <source>
        <strain evidence="7 8">R5913</strain>
    </source>
</reference>
<evidence type="ECO:0000256" key="4">
    <source>
        <dbReference type="ARBA" id="ARBA00022741"/>
    </source>
</evidence>
<dbReference type="GO" id="GO:0055085">
    <property type="term" value="P:transmembrane transport"/>
    <property type="evidence" value="ECO:0007669"/>
    <property type="project" value="UniProtKB-ARBA"/>
</dbReference>
<protein>
    <submittedName>
        <fullName evidence="7">ABC transporter ATP-binding protein</fullName>
    </submittedName>
</protein>
<keyword evidence="8" id="KW-1185">Reference proteome</keyword>
<dbReference type="PANTHER" id="PTHR43776:SF7">
    <property type="entry name" value="D,D-DIPEPTIDE TRANSPORT ATP-BINDING PROTEIN DDPF-RELATED"/>
    <property type="match status" value="1"/>
</dbReference>
<dbReference type="InterPro" id="IPR017871">
    <property type="entry name" value="ABC_transporter-like_CS"/>
</dbReference>
<dbReference type="NCBIfam" id="TIGR01727">
    <property type="entry name" value="oligo_HPY"/>
    <property type="match status" value="1"/>
</dbReference>
<dbReference type="RefSeq" id="WP_225308498.1">
    <property type="nucleotide sequence ID" value="NZ_CP042906.1"/>
</dbReference>
<dbReference type="Pfam" id="PF00005">
    <property type="entry name" value="ABC_tran"/>
    <property type="match status" value="1"/>
</dbReference>
<evidence type="ECO:0000256" key="2">
    <source>
        <dbReference type="ARBA" id="ARBA00005417"/>
    </source>
</evidence>
<dbReference type="GO" id="GO:0005524">
    <property type="term" value="F:ATP binding"/>
    <property type="evidence" value="ECO:0007669"/>
    <property type="project" value="UniProtKB-KW"/>
</dbReference>
<dbReference type="SMART" id="SM00382">
    <property type="entry name" value="AAA"/>
    <property type="match status" value="1"/>
</dbReference>
<dbReference type="PROSITE" id="PS00211">
    <property type="entry name" value="ABC_TRANSPORTER_1"/>
    <property type="match status" value="1"/>
</dbReference>
<dbReference type="InterPro" id="IPR027417">
    <property type="entry name" value="P-loop_NTPase"/>
</dbReference>
<dbReference type="Proteomes" id="UP000326202">
    <property type="component" value="Chromosome"/>
</dbReference>
<dbReference type="InterPro" id="IPR050319">
    <property type="entry name" value="ABC_transp_ATP-bind"/>
</dbReference>
<dbReference type="CDD" id="cd03257">
    <property type="entry name" value="ABC_NikE_OppD_transporters"/>
    <property type="match status" value="1"/>
</dbReference>